<reference evidence="3 4" key="1">
    <citation type="journal article" date="2013" name="Curr. Biol.">
        <title>The Genome of the Foraminiferan Reticulomyxa filosa.</title>
        <authorList>
            <person name="Glockner G."/>
            <person name="Hulsmann N."/>
            <person name="Schleicher M."/>
            <person name="Noegel A.A."/>
            <person name="Eichinger L."/>
            <person name="Gallinger C."/>
            <person name="Pawlowski J."/>
            <person name="Sierra R."/>
            <person name="Euteneuer U."/>
            <person name="Pillet L."/>
            <person name="Moustafa A."/>
            <person name="Platzer M."/>
            <person name="Groth M."/>
            <person name="Szafranski K."/>
            <person name="Schliwa M."/>
        </authorList>
    </citation>
    <scope>NUCLEOTIDE SEQUENCE [LARGE SCALE GENOMIC DNA]</scope>
</reference>
<keyword evidence="4" id="KW-1185">Reference proteome</keyword>
<proteinExistence type="predicted"/>
<keyword evidence="1" id="KW-0175">Coiled coil</keyword>
<dbReference type="Proteomes" id="UP000023152">
    <property type="component" value="Unassembled WGS sequence"/>
</dbReference>
<evidence type="ECO:0000256" key="2">
    <source>
        <dbReference type="SAM" id="MobiDB-lite"/>
    </source>
</evidence>
<evidence type="ECO:0000313" key="3">
    <source>
        <dbReference type="EMBL" id="ETO00480.1"/>
    </source>
</evidence>
<dbReference type="EMBL" id="ASPP01040909">
    <property type="protein sequence ID" value="ETO00480.1"/>
    <property type="molecule type" value="Genomic_DNA"/>
</dbReference>
<feature type="region of interest" description="Disordered" evidence="2">
    <location>
        <begin position="142"/>
        <end position="168"/>
    </location>
</feature>
<evidence type="ECO:0000313" key="4">
    <source>
        <dbReference type="Proteomes" id="UP000023152"/>
    </source>
</evidence>
<feature type="compositionally biased region" description="Low complexity" evidence="2">
    <location>
        <begin position="238"/>
        <end position="249"/>
    </location>
</feature>
<feature type="region of interest" description="Disordered" evidence="2">
    <location>
        <begin position="221"/>
        <end position="256"/>
    </location>
</feature>
<evidence type="ECO:0000256" key="1">
    <source>
        <dbReference type="SAM" id="Coils"/>
    </source>
</evidence>
<organism evidence="3 4">
    <name type="scientific">Reticulomyxa filosa</name>
    <dbReference type="NCBI Taxonomy" id="46433"/>
    <lineage>
        <taxon>Eukaryota</taxon>
        <taxon>Sar</taxon>
        <taxon>Rhizaria</taxon>
        <taxon>Retaria</taxon>
        <taxon>Foraminifera</taxon>
        <taxon>Monothalamids</taxon>
        <taxon>Reticulomyxidae</taxon>
        <taxon>Reticulomyxa</taxon>
    </lineage>
</organism>
<comment type="caution">
    <text evidence="3">The sequence shown here is derived from an EMBL/GenBank/DDBJ whole genome shotgun (WGS) entry which is preliminary data.</text>
</comment>
<gene>
    <name evidence="3" type="ORF">RFI_36960</name>
</gene>
<feature type="non-terminal residue" evidence="3">
    <location>
        <position position="505"/>
    </location>
</feature>
<accession>X6LIE2</accession>
<feature type="compositionally biased region" description="Basic and acidic residues" evidence="2">
    <location>
        <begin position="142"/>
        <end position="166"/>
    </location>
</feature>
<dbReference type="AlphaFoldDB" id="X6LIE2"/>
<protein>
    <submittedName>
        <fullName evidence="3">Kinesin family member 12</fullName>
    </submittedName>
</protein>
<name>X6LIE2_RETFI</name>
<feature type="coiled-coil region" evidence="1">
    <location>
        <begin position="412"/>
        <end position="439"/>
    </location>
</feature>
<sequence>MVMMTMTMMKMMVMKKKMIMMKMRIMTIMTIMMKMRIMMMLIMMMTMMTMMNVGDHSMDPEVASIYQMKMLVFNKKVEHFVQGLNELFAELKHLPAEHGYLDKLMVMATLEYLGINPDEKRILDTDFWDFHQVKFLRDMDKKKEEEKANNDTKKSEQAKEKEKEEILPETTTTRFSQFPILRERDSQRTSLITSEECISPLSAATPIRSTFGLHQRFSSCATPTTTKSVNNDSDNHDNNNNNNNGSSNSKTKPKTWNPSLEMEWITAPSPLPTLSTIGVGMSHRTPIQSEKTVLEEVWECIQSAELIDPCSEKDALLLGSYAYAQPACLADSVGSPNNASKKEHEQGPKPCLEKLCTIEDWKYYMRMQIAPETLDRLGVNLGVDDRIEYCSLEKLRQIFRSCISRRLHAQMVTTLEKDKDALANTIQQKELQITQLTAEVAHSKALVQQLTSRSSLSVPNPSLLEPQSSIFSAEEETIRNHNSFTYEGFVHVPLPKYVYIHICMY</sequence>